<gene>
    <name evidence="1" type="ORF">A3A02_01725</name>
</gene>
<protein>
    <submittedName>
        <fullName evidence="1">Uncharacterized protein</fullName>
    </submittedName>
</protein>
<evidence type="ECO:0000313" key="2">
    <source>
        <dbReference type="Proteomes" id="UP000177376"/>
    </source>
</evidence>
<dbReference type="AlphaFoldDB" id="A0A1G1YIW1"/>
<name>A0A1G1YIW1_9BACT</name>
<accession>A0A1G1YIW1</accession>
<dbReference type="Proteomes" id="UP000177376">
    <property type="component" value="Unassembled WGS sequence"/>
</dbReference>
<dbReference type="EMBL" id="MHIM01000022">
    <property type="protein sequence ID" value="OGY52273.1"/>
    <property type="molecule type" value="Genomic_DNA"/>
</dbReference>
<organism evidence="1 2">
    <name type="scientific">Candidatus Buchananbacteria bacterium RIFCSPLOWO2_01_FULL_39_33</name>
    <dbReference type="NCBI Taxonomy" id="1797543"/>
    <lineage>
        <taxon>Bacteria</taxon>
        <taxon>Candidatus Buchananiibacteriota</taxon>
    </lineage>
</organism>
<reference evidence="1 2" key="1">
    <citation type="journal article" date="2016" name="Nat. Commun.">
        <title>Thousands of microbial genomes shed light on interconnected biogeochemical processes in an aquifer system.</title>
        <authorList>
            <person name="Anantharaman K."/>
            <person name="Brown C.T."/>
            <person name="Hug L.A."/>
            <person name="Sharon I."/>
            <person name="Castelle C.J."/>
            <person name="Probst A.J."/>
            <person name="Thomas B.C."/>
            <person name="Singh A."/>
            <person name="Wilkins M.J."/>
            <person name="Karaoz U."/>
            <person name="Brodie E.L."/>
            <person name="Williams K.H."/>
            <person name="Hubbard S.S."/>
            <person name="Banfield J.F."/>
        </authorList>
    </citation>
    <scope>NUCLEOTIDE SEQUENCE [LARGE SCALE GENOMIC DNA]</scope>
</reference>
<evidence type="ECO:0000313" key="1">
    <source>
        <dbReference type="EMBL" id="OGY52273.1"/>
    </source>
</evidence>
<comment type="caution">
    <text evidence="1">The sequence shown here is derived from an EMBL/GenBank/DDBJ whole genome shotgun (WGS) entry which is preliminary data.</text>
</comment>
<proteinExistence type="predicted"/>
<sequence length="253" mass="27071">MAWQSALQPKKMFSLANIILLVILISSLIINQVFMTQAAEVMGLNLIGLSQMGGFIAGTNHPGSGGGKLTGEVTADAIKLVISSGQPVIYGSELNVSFDTVQASMNTMSQMDPTYGRQKITLTGDALQRYITVGLKIACEYCCGATGLIDKKGQAACGCAHSQAMRGLLAYLIQNHGSEYTNDQLLRELARWKSMYFPKQMIQKMASQLPGANFTPDTASLLLDVKLPNYGQGDKSAPLPSDLNNLPNMVGGC</sequence>